<name>A0A451BK52_9GAMM</name>
<gene>
    <name evidence="3" type="ORF">BECKSD772D_GA0070982_10199</name>
    <name evidence="2" type="ORF">BECKSD772E_GA0070983_10219</name>
    <name evidence="1" type="ORF">BECKSD772F_GA0070984_10229</name>
</gene>
<proteinExistence type="predicted"/>
<dbReference type="EMBL" id="CAADHB010000019">
    <property type="protein sequence ID" value="VFK78596.1"/>
    <property type="molecule type" value="Genomic_DNA"/>
</dbReference>
<dbReference type="AlphaFoldDB" id="A0A451BK52"/>
<dbReference type="EMBL" id="CAADFR010000022">
    <property type="protein sequence ID" value="VFK38187.1"/>
    <property type="molecule type" value="Genomic_DNA"/>
</dbReference>
<protein>
    <submittedName>
        <fullName evidence="3">Uncharacterized protein</fullName>
    </submittedName>
</protein>
<dbReference type="EMBL" id="CAADFU010000021">
    <property type="protein sequence ID" value="VFK42981.1"/>
    <property type="molecule type" value="Genomic_DNA"/>
</dbReference>
<organism evidence="3">
    <name type="scientific">Candidatus Kentrum sp. SD</name>
    <dbReference type="NCBI Taxonomy" id="2126332"/>
    <lineage>
        <taxon>Bacteria</taxon>
        <taxon>Pseudomonadati</taxon>
        <taxon>Pseudomonadota</taxon>
        <taxon>Gammaproteobacteria</taxon>
        <taxon>Candidatus Kentrum</taxon>
    </lineage>
</organism>
<evidence type="ECO:0000313" key="3">
    <source>
        <dbReference type="EMBL" id="VFK78596.1"/>
    </source>
</evidence>
<sequence>MFGSAASAASSKPVFRNYSIAFLKRLIEPMTERDFRRDSHLWNVITLMFRKNKNPEKIGARARNTPFGTWREAFGYVHVSEKQKLRVNRRRNQGTSPFSLGAKR</sequence>
<evidence type="ECO:0000313" key="1">
    <source>
        <dbReference type="EMBL" id="VFK38187.1"/>
    </source>
</evidence>
<accession>A0A451BK52</accession>
<evidence type="ECO:0000313" key="2">
    <source>
        <dbReference type="EMBL" id="VFK42981.1"/>
    </source>
</evidence>
<reference evidence="3" key="1">
    <citation type="submission" date="2019-02" db="EMBL/GenBank/DDBJ databases">
        <authorList>
            <person name="Gruber-Vodicka R. H."/>
            <person name="Seah K. B. B."/>
        </authorList>
    </citation>
    <scope>NUCLEOTIDE SEQUENCE</scope>
    <source>
        <strain evidence="3">BECK_S127</strain>
        <strain evidence="2">BECK_S1320</strain>
        <strain evidence="1">BECK_S1321</strain>
    </source>
</reference>